<gene>
    <name evidence="7" type="ORF">GC722_08295</name>
</gene>
<keyword evidence="1" id="KW-0678">Repressor</keyword>
<dbReference type="SUPFAM" id="SSF48498">
    <property type="entry name" value="Tetracyclin repressor-like, C-terminal domain"/>
    <property type="match status" value="1"/>
</dbReference>
<sequence length="208" mass="22539">MPRHIDQDRRRTEIAEAVWRLVVREGVSAVSLRTVAAEAGLVLGSLRHSFPTKADLLAYSMELVHERVQERVRRHLGVRDARALARAVLLEVLPLDEERRTELRVNLALVVESPAHPRLAELAGAAQTALAQMCRDLCGHLGSAGLLHPSRDVALEGARLHALLDGTALHLLLDPAAVPSAEQLVEAHLRELATPSPEAGPASGAARR</sequence>
<evidence type="ECO:0000313" key="7">
    <source>
        <dbReference type="EMBL" id="MVA76021.1"/>
    </source>
</evidence>
<proteinExistence type="predicted"/>
<comment type="caution">
    <text evidence="7">The sequence shown here is derived from an EMBL/GenBank/DDBJ whole genome shotgun (WGS) entry which is preliminary data.</text>
</comment>
<feature type="domain" description="HTH tetR-type" evidence="6">
    <location>
        <begin position="8"/>
        <end position="68"/>
    </location>
</feature>
<dbReference type="Gene3D" id="1.10.357.10">
    <property type="entry name" value="Tetracycline Repressor, domain 2"/>
    <property type="match status" value="1"/>
</dbReference>
<dbReference type="SUPFAM" id="SSF46689">
    <property type="entry name" value="Homeodomain-like"/>
    <property type="match status" value="1"/>
</dbReference>
<evidence type="ECO:0000256" key="3">
    <source>
        <dbReference type="ARBA" id="ARBA00023125"/>
    </source>
</evidence>
<name>A0A6A9UTL9_9ACTN</name>
<keyword evidence="4" id="KW-0804">Transcription</keyword>
<dbReference type="PROSITE" id="PS50977">
    <property type="entry name" value="HTH_TETR_2"/>
    <property type="match status" value="1"/>
</dbReference>
<dbReference type="InterPro" id="IPR039538">
    <property type="entry name" value="BetI_C"/>
</dbReference>
<feature type="DNA-binding region" description="H-T-H motif" evidence="5">
    <location>
        <begin position="31"/>
        <end position="50"/>
    </location>
</feature>
<evidence type="ECO:0000256" key="1">
    <source>
        <dbReference type="ARBA" id="ARBA00022491"/>
    </source>
</evidence>
<evidence type="ECO:0000313" key="8">
    <source>
        <dbReference type="Proteomes" id="UP000435304"/>
    </source>
</evidence>
<dbReference type="InterPro" id="IPR036271">
    <property type="entry name" value="Tet_transcr_reg_TetR-rel_C_sf"/>
</dbReference>
<dbReference type="InterPro" id="IPR050109">
    <property type="entry name" value="HTH-type_TetR-like_transc_reg"/>
</dbReference>
<dbReference type="Pfam" id="PF00440">
    <property type="entry name" value="TetR_N"/>
    <property type="match status" value="1"/>
</dbReference>
<protein>
    <submittedName>
        <fullName evidence="7">TetR family transcriptional regulator</fullName>
    </submittedName>
</protein>
<dbReference type="EMBL" id="WPCU01000005">
    <property type="protein sequence ID" value="MVA76021.1"/>
    <property type="molecule type" value="Genomic_DNA"/>
</dbReference>
<accession>A0A6A9UTL9</accession>
<dbReference type="InterPro" id="IPR001647">
    <property type="entry name" value="HTH_TetR"/>
</dbReference>
<dbReference type="PANTHER" id="PTHR30055">
    <property type="entry name" value="HTH-TYPE TRANSCRIPTIONAL REGULATOR RUTR"/>
    <property type="match status" value="1"/>
</dbReference>
<reference evidence="7 8" key="1">
    <citation type="submission" date="2019-12" db="EMBL/GenBank/DDBJ databases">
        <title>Auraticoccus cholistani sp. nov., an actinomycete isolated from soil of Cholistan desert.</title>
        <authorList>
            <person name="Cheema M.T."/>
        </authorList>
    </citation>
    <scope>NUCLEOTIDE SEQUENCE [LARGE SCALE GENOMIC DNA]</scope>
    <source>
        <strain evidence="7 8">F435</strain>
    </source>
</reference>
<dbReference type="PANTHER" id="PTHR30055:SF226">
    <property type="entry name" value="HTH-TYPE TRANSCRIPTIONAL REGULATOR PKSA"/>
    <property type="match status" value="1"/>
</dbReference>
<dbReference type="Pfam" id="PF13977">
    <property type="entry name" value="TetR_C_6"/>
    <property type="match status" value="1"/>
</dbReference>
<dbReference type="GO" id="GO:0000976">
    <property type="term" value="F:transcription cis-regulatory region binding"/>
    <property type="evidence" value="ECO:0007669"/>
    <property type="project" value="TreeGrafter"/>
</dbReference>
<dbReference type="Proteomes" id="UP000435304">
    <property type="component" value="Unassembled WGS sequence"/>
</dbReference>
<dbReference type="GO" id="GO:0003700">
    <property type="term" value="F:DNA-binding transcription factor activity"/>
    <property type="evidence" value="ECO:0007669"/>
    <property type="project" value="TreeGrafter"/>
</dbReference>
<dbReference type="AlphaFoldDB" id="A0A6A9UTL9"/>
<dbReference type="InterPro" id="IPR009057">
    <property type="entry name" value="Homeodomain-like_sf"/>
</dbReference>
<evidence type="ECO:0000256" key="4">
    <source>
        <dbReference type="ARBA" id="ARBA00023163"/>
    </source>
</evidence>
<evidence type="ECO:0000256" key="2">
    <source>
        <dbReference type="ARBA" id="ARBA00023015"/>
    </source>
</evidence>
<organism evidence="7 8">
    <name type="scientific">Auraticoccus cholistanensis</name>
    <dbReference type="NCBI Taxonomy" id="2656650"/>
    <lineage>
        <taxon>Bacteria</taxon>
        <taxon>Bacillati</taxon>
        <taxon>Actinomycetota</taxon>
        <taxon>Actinomycetes</taxon>
        <taxon>Propionibacteriales</taxon>
        <taxon>Propionibacteriaceae</taxon>
        <taxon>Auraticoccus</taxon>
    </lineage>
</organism>
<evidence type="ECO:0000259" key="6">
    <source>
        <dbReference type="PROSITE" id="PS50977"/>
    </source>
</evidence>
<dbReference type="RefSeq" id="WP_331714549.1">
    <property type="nucleotide sequence ID" value="NZ_WPCU01000005.1"/>
</dbReference>
<evidence type="ECO:0000256" key="5">
    <source>
        <dbReference type="PROSITE-ProRule" id="PRU00335"/>
    </source>
</evidence>
<keyword evidence="2" id="KW-0805">Transcription regulation</keyword>
<keyword evidence="8" id="KW-1185">Reference proteome</keyword>
<keyword evidence="3 5" id="KW-0238">DNA-binding</keyword>